<feature type="compositionally biased region" description="Polar residues" evidence="3">
    <location>
        <begin position="484"/>
        <end position="495"/>
    </location>
</feature>
<feature type="compositionally biased region" description="Polar residues" evidence="3">
    <location>
        <begin position="102"/>
        <end position="122"/>
    </location>
</feature>
<dbReference type="Gene3D" id="3.30.70.330">
    <property type="match status" value="1"/>
</dbReference>
<dbReference type="InterPro" id="IPR000504">
    <property type="entry name" value="RRM_dom"/>
</dbReference>
<dbReference type="PhylomeDB" id="B4JJH8"/>
<accession>B4JJH8</accession>
<feature type="compositionally biased region" description="Basic and acidic residues" evidence="3">
    <location>
        <begin position="359"/>
        <end position="381"/>
    </location>
</feature>
<dbReference type="OMA" id="NWQKLHG"/>
<dbReference type="PROSITE" id="PS50102">
    <property type="entry name" value="RRM"/>
    <property type="match status" value="1"/>
</dbReference>
<evidence type="ECO:0000259" key="4">
    <source>
        <dbReference type="PROSITE" id="PS50102"/>
    </source>
</evidence>
<evidence type="ECO:0000256" key="2">
    <source>
        <dbReference type="PROSITE-ProRule" id="PRU00176"/>
    </source>
</evidence>
<evidence type="ECO:0000313" key="5">
    <source>
        <dbReference type="EMBL" id="EDV99730.1"/>
    </source>
</evidence>
<dbReference type="FunCoup" id="B4JJH8">
    <property type="interactions" value="1361"/>
</dbReference>
<feature type="region of interest" description="Disordered" evidence="3">
    <location>
        <begin position="564"/>
        <end position="583"/>
    </location>
</feature>
<feature type="region of interest" description="Disordered" evidence="3">
    <location>
        <begin position="232"/>
        <end position="328"/>
    </location>
</feature>
<feature type="region of interest" description="Disordered" evidence="3">
    <location>
        <begin position="92"/>
        <end position="124"/>
    </location>
</feature>
<dbReference type="Proteomes" id="UP000001070">
    <property type="component" value="Unassembled WGS sequence"/>
</dbReference>
<dbReference type="AlphaFoldDB" id="B4JJH8"/>
<evidence type="ECO:0000256" key="1">
    <source>
        <dbReference type="ARBA" id="ARBA00022884"/>
    </source>
</evidence>
<proteinExistence type="predicted"/>
<feature type="compositionally biased region" description="Acidic residues" evidence="3">
    <location>
        <begin position="300"/>
        <end position="312"/>
    </location>
</feature>
<name>B4JJH8_DROGR</name>
<evidence type="ECO:0000256" key="3">
    <source>
        <dbReference type="SAM" id="MobiDB-lite"/>
    </source>
</evidence>
<dbReference type="STRING" id="7222.B4JJH8"/>
<dbReference type="OrthoDB" id="21643at2759"/>
<feature type="compositionally biased region" description="Acidic residues" evidence="3">
    <location>
        <begin position="256"/>
        <end position="265"/>
    </location>
</feature>
<reference evidence="5 6" key="1">
    <citation type="journal article" date="2007" name="Nature">
        <title>Evolution of genes and genomes on the Drosophila phylogeny.</title>
        <authorList>
            <consortium name="Drosophila 12 Genomes Consortium"/>
            <person name="Clark A.G."/>
            <person name="Eisen M.B."/>
            <person name="Smith D.R."/>
            <person name="Bergman C.M."/>
            <person name="Oliver B."/>
            <person name="Markow T.A."/>
            <person name="Kaufman T.C."/>
            <person name="Kellis M."/>
            <person name="Gelbart W."/>
            <person name="Iyer V.N."/>
            <person name="Pollard D.A."/>
            <person name="Sackton T.B."/>
            <person name="Larracuente A.M."/>
            <person name="Singh N.D."/>
            <person name="Abad J.P."/>
            <person name="Abt D.N."/>
            <person name="Adryan B."/>
            <person name="Aguade M."/>
            <person name="Akashi H."/>
            <person name="Anderson W.W."/>
            <person name="Aquadro C.F."/>
            <person name="Ardell D.H."/>
            <person name="Arguello R."/>
            <person name="Artieri C.G."/>
            <person name="Barbash D.A."/>
            <person name="Barker D."/>
            <person name="Barsanti P."/>
            <person name="Batterham P."/>
            <person name="Batzoglou S."/>
            <person name="Begun D."/>
            <person name="Bhutkar A."/>
            <person name="Blanco E."/>
            <person name="Bosak S.A."/>
            <person name="Bradley R.K."/>
            <person name="Brand A.D."/>
            <person name="Brent M.R."/>
            <person name="Brooks A.N."/>
            <person name="Brown R.H."/>
            <person name="Butlin R.K."/>
            <person name="Caggese C."/>
            <person name="Calvi B.R."/>
            <person name="Bernardo de Carvalho A."/>
            <person name="Caspi A."/>
            <person name="Castrezana S."/>
            <person name="Celniker S.E."/>
            <person name="Chang J.L."/>
            <person name="Chapple C."/>
            <person name="Chatterji S."/>
            <person name="Chinwalla A."/>
            <person name="Civetta A."/>
            <person name="Clifton S.W."/>
            <person name="Comeron J.M."/>
            <person name="Costello J.C."/>
            <person name="Coyne J.A."/>
            <person name="Daub J."/>
            <person name="David R.G."/>
            <person name="Delcher A.L."/>
            <person name="Delehaunty K."/>
            <person name="Do C.B."/>
            <person name="Ebling H."/>
            <person name="Edwards K."/>
            <person name="Eickbush T."/>
            <person name="Evans J.D."/>
            <person name="Filipski A."/>
            <person name="Findeiss S."/>
            <person name="Freyhult E."/>
            <person name="Fulton L."/>
            <person name="Fulton R."/>
            <person name="Garcia A.C."/>
            <person name="Gardiner A."/>
            <person name="Garfield D.A."/>
            <person name="Garvin B.E."/>
            <person name="Gibson G."/>
            <person name="Gilbert D."/>
            <person name="Gnerre S."/>
            <person name="Godfrey J."/>
            <person name="Good R."/>
            <person name="Gotea V."/>
            <person name="Gravely B."/>
            <person name="Greenberg A.J."/>
            <person name="Griffiths-Jones S."/>
            <person name="Gross S."/>
            <person name="Guigo R."/>
            <person name="Gustafson E.A."/>
            <person name="Haerty W."/>
            <person name="Hahn M.W."/>
            <person name="Halligan D.L."/>
            <person name="Halpern A.L."/>
            <person name="Halter G.M."/>
            <person name="Han M.V."/>
            <person name="Heger A."/>
            <person name="Hillier L."/>
            <person name="Hinrichs A.S."/>
            <person name="Holmes I."/>
            <person name="Hoskins R.A."/>
            <person name="Hubisz M.J."/>
            <person name="Hultmark D."/>
            <person name="Huntley M.A."/>
            <person name="Jaffe D.B."/>
            <person name="Jagadeeshan S."/>
            <person name="Jeck W.R."/>
            <person name="Johnson J."/>
            <person name="Jones C.D."/>
            <person name="Jordan W.C."/>
            <person name="Karpen G.H."/>
            <person name="Kataoka E."/>
            <person name="Keightley P.D."/>
            <person name="Kheradpour P."/>
            <person name="Kirkness E.F."/>
            <person name="Koerich L.B."/>
            <person name="Kristiansen K."/>
            <person name="Kudrna D."/>
            <person name="Kulathinal R.J."/>
            <person name="Kumar S."/>
            <person name="Kwok R."/>
            <person name="Lander E."/>
            <person name="Langley C.H."/>
            <person name="Lapoint R."/>
            <person name="Lazzaro B.P."/>
            <person name="Lee S.J."/>
            <person name="Levesque L."/>
            <person name="Li R."/>
            <person name="Lin C.F."/>
            <person name="Lin M.F."/>
            <person name="Lindblad-Toh K."/>
            <person name="Llopart A."/>
            <person name="Long M."/>
            <person name="Low L."/>
            <person name="Lozovsky E."/>
            <person name="Lu J."/>
            <person name="Luo M."/>
            <person name="Machado C.A."/>
            <person name="Makalowski W."/>
            <person name="Marzo M."/>
            <person name="Matsuda M."/>
            <person name="Matzkin L."/>
            <person name="McAllister B."/>
            <person name="McBride C.S."/>
            <person name="McKernan B."/>
            <person name="McKernan K."/>
            <person name="Mendez-Lago M."/>
            <person name="Minx P."/>
            <person name="Mollenhauer M.U."/>
            <person name="Montooth K."/>
            <person name="Mount S.M."/>
            <person name="Mu X."/>
            <person name="Myers E."/>
            <person name="Negre B."/>
            <person name="Newfeld S."/>
            <person name="Nielsen R."/>
            <person name="Noor M.A."/>
            <person name="O'Grady P."/>
            <person name="Pachter L."/>
            <person name="Papaceit M."/>
            <person name="Parisi M.J."/>
            <person name="Parisi M."/>
            <person name="Parts L."/>
            <person name="Pedersen J.S."/>
            <person name="Pesole G."/>
            <person name="Phillippy A.M."/>
            <person name="Ponting C.P."/>
            <person name="Pop M."/>
            <person name="Porcelli D."/>
            <person name="Powell J.R."/>
            <person name="Prohaska S."/>
            <person name="Pruitt K."/>
            <person name="Puig M."/>
            <person name="Quesneville H."/>
            <person name="Ram K.R."/>
            <person name="Rand D."/>
            <person name="Rasmussen M.D."/>
            <person name="Reed L.K."/>
            <person name="Reenan R."/>
            <person name="Reily A."/>
            <person name="Remington K.A."/>
            <person name="Rieger T.T."/>
            <person name="Ritchie M.G."/>
            <person name="Robin C."/>
            <person name="Rogers Y.H."/>
            <person name="Rohde C."/>
            <person name="Rozas J."/>
            <person name="Rubenfield M.J."/>
            <person name="Ruiz A."/>
            <person name="Russo S."/>
            <person name="Salzberg S.L."/>
            <person name="Sanchez-Gracia A."/>
            <person name="Saranga D.J."/>
            <person name="Sato H."/>
            <person name="Schaeffer S.W."/>
            <person name="Schatz M.C."/>
            <person name="Schlenke T."/>
            <person name="Schwartz R."/>
            <person name="Segarra C."/>
            <person name="Singh R.S."/>
            <person name="Sirot L."/>
            <person name="Sirota M."/>
            <person name="Sisneros N.B."/>
            <person name="Smith C.D."/>
            <person name="Smith T.F."/>
            <person name="Spieth J."/>
            <person name="Stage D.E."/>
            <person name="Stark A."/>
            <person name="Stephan W."/>
            <person name="Strausberg R.L."/>
            <person name="Strempel S."/>
            <person name="Sturgill D."/>
            <person name="Sutton G."/>
            <person name="Sutton G.G."/>
            <person name="Tao W."/>
            <person name="Teichmann S."/>
            <person name="Tobari Y.N."/>
            <person name="Tomimura Y."/>
            <person name="Tsolas J.M."/>
            <person name="Valente V.L."/>
            <person name="Venter E."/>
            <person name="Venter J.C."/>
            <person name="Vicario S."/>
            <person name="Vieira F.G."/>
            <person name="Vilella A.J."/>
            <person name="Villasante A."/>
            <person name="Walenz B."/>
            <person name="Wang J."/>
            <person name="Wasserman M."/>
            <person name="Watts T."/>
            <person name="Wilson D."/>
            <person name="Wilson R.K."/>
            <person name="Wing R.A."/>
            <person name="Wolfner M.F."/>
            <person name="Wong A."/>
            <person name="Wong G.K."/>
            <person name="Wu C.I."/>
            <person name="Wu G."/>
            <person name="Yamamoto D."/>
            <person name="Yang H.P."/>
            <person name="Yang S.P."/>
            <person name="Yorke J.A."/>
            <person name="Yoshida K."/>
            <person name="Zdobnov E."/>
            <person name="Zhang P."/>
            <person name="Zhang Y."/>
            <person name="Zimin A.V."/>
            <person name="Baldwin J."/>
            <person name="Abdouelleil A."/>
            <person name="Abdulkadir J."/>
            <person name="Abebe A."/>
            <person name="Abera B."/>
            <person name="Abreu J."/>
            <person name="Acer S.C."/>
            <person name="Aftuck L."/>
            <person name="Alexander A."/>
            <person name="An P."/>
            <person name="Anderson E."/>
            <person name="Anderson S."/>
            <person name="Arachi H."/>
            <person name="Azer M."/>
            <person name="Bachantsang P."/>
            <person name="Barry A."/>
            <person name="Bayul T."/>
            <person name="Berlin A."/>
            <person name="Bessette D."/>
            <person name="Bloom T."/>
            <person name="Blye J."/>
            <person name="Boguslavskiy L."/>
            <person name="Bonnet C."/>
            <person name="Boukhgalter B."/>
            <person name="Bourzgui I."/>
            <person name="Brown A."/>
            <person name="Cahill P."/>
            <person name="Channer S."/>
            <person name="Cheshatsang Y."/>
            <person name="Chuda L."/>
            <person name="Citroen M."/>
            <person name="Collymore A."/>
            <person name="Cooke P."/>
            <person name="Costello M."/>
            <person name="D'Aco K."/>
            <person name="Daza R."/>
            <person name="De Haan G."/>
            <person name="DeGray S."/>
            <person name="DeMaso C."/>
            <person name="Dhargay N."/>
            <person name="Dooley K."/>
            <person name="Dooley E."/>
            <person name="Doricent M."/>
            <person name="Dorje P."/>
            <person name="Dorjee K."/>
            <person name="Dupes A."/>
            <person name="Elong R."/>
            <person name="Falk J."/>
            <person name="Farina A."/>
            <person name="Faro S."/>
            <person name="Ferguson D."/>
            <person name="Fisher S."/>
            <person name="Foley C.D."/>
            <person name="Franke A."/>
            <person name="Friedrich D."/>
            <person name="Gadbois L."/>
            <person name="Gearin G."/>
            <person name="Gearin C.R."/>
            <person name="Giannoukos G."/>
            <person name="Goode T."/>
            <person name="Graham J."/>
            <person name="Grandbois E."/>
            <person name="Grewal S."/>
            <person name="Gyaltsen K."/>
            <person name="Hafez N."/>
            <person name="Hagos B."/>
            <person name="Hall J."/>
            <person name="Henson C."/>
            <person name="Hollinger A."/>
            <person name="Honan T."/>
            <person name="Huard M.D."/>
            <person name="Hughes L."/>
            <person name="Hurhula B."/>
            <person name="Husby M.E."/>
            <person name="Kamat A."/>
            <person name="Kanga B."/>
            <person name="Kashin S."/>
            <person name="Khazanovich D."/>
            <person name="Kisner P."/>
            <person name="Lance K."/>
            <person name="Lara M."/>
            <person name="Lee W."/>
            <person name="Lennon N."/>
            <person name="Letendre F."/>
            <person name="LeVine R."/>
            <person name="Lipovsky A."/>
            <person name="Liu X."/>
            <person name="Liu J."/>
            <person name="Liu S."/>
            <person name="Lokyitsang T."/>
            <person name="Lokyitsang Y."/>
            <person name="Lubonja R."/>
            <person name="Lui A."/>
            <person name="MacDonald P."/>
            <person name="Magnisalis V."/>
            <person name="Maru K."/>
            <person name="Matthews C."/>
            <person name="McCusker W."/>
            <person name="McDonough S."/>
            <person name="Mehta T."/>
            <person name="Meldrim J."/>
            <person name="Meneus L."/>
            <person name="Mihai O."/>
            <person name="Mihalev A."/>
            <person name="Mihova T."/>
            <person name="Mittelman R."/>
            <person name="Mlenga V."/>
            <person name="Montmayeur A."/>
            <person name="Mulrain L."/>
            <person name="Navidi A."/>
            <person name="Naylor J."/>
            <person name="Negash T."/>
            <person name="Nguyen T."/>
            <person name="Nguyen N."/>
            <person name="Nicol R."/>
            <person name="Norbu C."/>
            <person name="Norbu N."/>
            <person name="Novod N."/>
            <person name="O'Neill B."/>
            <person name="Osman S."/>
            <person name="Markiewicz E."/>
            <person name="Oyono O.L."/>
            <person name="Patti C."/>
            <person name="Phunkhang P."/>
            <person name="Pierre F."/>
            <person name="Priest M."/>
            <person name="Raghuraman S."/>
            <person name="Rege F."/>
            <person name="Reyes R."/>
            <person name="Rise C."/>
            <person name="Rogov P."/>
            <person name="Ross K."/>
            <person name="Ryan E."/>
            <person name="Settipalli S."/>
            <person name="Shea T."/>
            <person name="Sherpa N."/>
            <person name="Shi L."/>
            <person name="Shih D."/>
            <person name="Sparrow T."/>
            <person name="Spaulding J."/>
            <person name="Stalker J."/>
            <person name="Stange-Thomann N."/>
            <person name="Stavropoulos S."/>
            <person name="Stone C."/>
            <person name="Strader C."/>
            <person name="Tesfaye S."/>
            <person name="Thomson T."/>
            <person name="Thoulutsang Y."/>
            <person name="Thoulutsang D."/>
            <person name="Topham K."/>
            <person name="Topping I."/>
            <person name="Tsamla T."/>
            <person name="Vassiliev H."/>
            <person name="Vo A."/>
            <person name="Wangchuk T."/>
            <person name="Wangdi T."/>
            <person name="Weiand M."/>
            <person name="Wilkinson J."/>
            <person name="Wilson A."/>
            <person name="Yadav S."/>
            <person name="Young G."/>
            <person name="Yu Q."/>
            <person name="Zembek L."/>
            <person name="Zhong D."/>
            <person name="Zimmer A."/>
            <person name="Zwirko Z."/>
            <person name="Jaffe D.B."/>
            <person name="Alvarez P."/>
            <person name="Brockman W."/>
            <person name="Butler J."/>
            <person name="Chin C."/>
            <person name="Gnerre S."/>
            <person name="Grabherr M."/>
            <person name="Kleber M."/>
            <person name="Mauceli E."/>
            <person name="MacCallum I."/>
        </authorList>
    </citation>
    <scope>NUCLEOTIDE SEQUENCE [LARGE SCALE GENOMIC DNA]</scope>
    <source>
        <strain evidence="6">Tucson 15287-2541.00</strain>
    </source>
</reference>
<gene>
    <name evidence="5" type="primary">Dgri\GH12492</name>
    <name evidence="5" type="ORF">Dgri_GH12492</name>
</gene>
<dbReference type="SUPFAM" id="SSF54928">
    <property type="entry name" value="RNA-binding domain, RBD"/>
    <property type="match status" value="1"/>
</dbReference>
<keyword evidence="6" id="KW-1185">Reference proteome</keyword>
<protein>
    <submittedName>
        <fullName evidence="5">GH12492</fullName>
    </submittedName>
</protein>
<dbReference type="SMART" id="SM00360">
    <property type="entry name" value="RRM"/>
    <property type="match status" value="1"/>
</dbReference>
<dbReference type="eggNOG" id="KOG4365">
    <property type="taxonomic scope" value="Eukaryota"/>
</dbReference>
<evidence type="ECO:0000313" key="6">
    <source>
        <dbReference type="Proteomes" id="UP000001070"/>
    </source>
</evidence>
<dbReference type="PANTHER" id="PTHR48029:SF1">
    <property type="entry name" value="NUCLEOLAR PROTEIN 8"/>
    <property type="match status" value="1"/>
</dbReference>
<dbReference type="PANTHER" id="PTHR48029">
    <property type="entry name" value="NUCLEOLAR PROTEIN 8"/>
    <property type="match status" value="1"/>
</dbReference>
<feature type="compositionally biased region" description="Basic and acidic residues" evidence="3">
    <location>
        <begin position="313"/>
        <end position="328"/>
    </location>
</feature>
<dbReference type="CDD" id="cd00590">
    <property type="entry name" value="RRM_SF"/>
    <property type="match status" value="1"/>
</dbReference>
<organism evidence="6">
    <name type="scientific">Drosophila grimshawi</name>
    <name type="common">Hawaiian fruit fly</name>
    <name type="synonym">Idiomyia grimshawi</name>
    <dbReference type="NCBI Taxonomy" id="7222"/>
    <lineage>
        <taxon>Eukaryota</taxon>
        <taxon>Metazoa</taxon>
        <taxon>Ecdysozoa</taxon>
        <taxon>Arthropoda</taxon>
        <taxon>Hexapoda</taxon>
        <taxon>Insecta</taxon>
        <taxon>Pterygota</taxon>
        <taxon>Neoptera</taxon>
        <taxon>Endopterygota</taxon>
        <taxon>Diptera</taxon>
        <taxon>Brachycera</taxon>
        <taxon>Muscomorpha</taxon>
        <taxon>Ephydroidea</taxon>
        <taxon>Drosophilidae</taxon>
        <taxon>Drosophila</taxon>
        <taxon>Hawaiian Drosophila</taxon>
    </lineage>
</organism>
<dbReference type="InParanoid" id="B4JJH8"/>
<feature type="domain" description="RRM" evidence="4">
    <location>
        <begin position="1"/>
        <end position="83"/>
    </location>
</feature>
<dbReference type="HOGENOM" id="CLU_467918_0_0_1"/>
<sequence>MRFFLSDLPTRTTEEDLRALFQDYGDVEHVELKTKEQLVDSGQSNNKVIAFVTVQTEDADYCVNELNWQRLHGTNLRVSIAKESFLDRLKREREEDRQKEQTQSNVGELNTSRSRLLAQNTQNKRRVFGENEEINDEDVAPELLITKKRAAHSMHNGKIVIQKEHDVKPLHIIEQHKKPSSKSLDAQASIADLKRKESLNKMQQQHQQKKSAIQQALAFMDAGQAKRIKFSDAEEEDEVEQTHKQKAKHVKKDLFEDNDDEEEEIVLPQHSGKKGERLVEMQSKQSLDPRFRITANFVGEEADAEADEYVDQDEQKQKQEQPQEDERNWQMGILEQVIGRKIDTVNAPGKKASNNKKMLRFDPAKEEHQKLVRVKSNKDQQRQQPKAPLANSEDAPTPAPVSQSAFYMVTDTLKQSLKTRGEGFSLLEMFSSSHEDAVVKRQDQLEKLSHEKILVNKSNKLGLGNVNPFSYDSSDTEDEESANTKENQLGANENTAPAKKQGKQKQKKPQIFIESFFIPKNDIRLKEGAKFFKSSKPELDNDNYDNVKKRLKFLITKKIAKTNKNNPRKVVKKNRINKKERLS</sequence>
<dbReference type="Pfam" id="PF00076">
    <property type="entry name" value="RRM_1"/>
    <property type="match status" value="1"/>
</dbReference>
<dbReference type="InterPro" id="IPR035979">
    <property type="entry name" value="RBD_domain_sf"/>
</dbReference>
<dbReference type="EMBL" id="CH916370">
    <property type="protein sequence ID" value="EDV99730.1"/>
    <property type="molecule type" value="Genomic_DNA"/>
</dbReference>
<dbReference type="KEGG" id="dgr:6564631"/>
<dbReference type="GO" id="GO:0003723">
    <property type="term" value="F:RNA binding"/>
    <property type="evidence" value="ECO:0007669"/>
    <property type="project" value="UniProtKB-UniRule"/>
</dbReference>
<feature type="region of interest" description="Disordered" evidence="3">
    <location>
        <begin position="465"/>
        <end position="507"/>
    </location>
</feature>
<dbReference type="InterPro" id="IPR012677">
    <property type="entry name" value="Nucleotide-bd_a/b_plait_sf"/>
</dbReference>
<keyword evidence="1 2" id="KW-0694">RNA-binding</keyword>
<feature type="compositionally biased region" description="Basic residues" evidence="3">
    <location>
        <begin position="564"/>
        <end position="576"/>
    </location>
</feature>
<feature type="region of interest" description="Disordered" evidence="3">
    <location>
        <begin position="342"/>
        <end position="403"/>
    </location>
</feature>